<organism evidence="2">
    <name type="scientific">marine metagenome</name>
    <dbReference type="NCBI Taxonomy" id="408172"/>
    <lineage>
        <taxon>unclassified sequences</taxon>
        <taxon>metagenomes</taxon>
        <taxon>ecological metagenomes</taxon>
    </lineage>
</organism>
<dbReference type="InterPro" id="IPR045584">
    <property type="entry name" value="Pilin-like"/>
</dbReference>
<protein>
    <recommendedName>
        <fullName evidence="3">Type II secretion system protein GspG C-terminal domain-containing protein</fullName>
    </recommendedName>
</protein>
<proteinExistence type="predicted"/>
<accession>A0A382KSY7</accession>
<name>A0A382KSY7_9ZZZZ</name>
<keyword evidence="1" id="KW-1133">Transmembrane helix</keyword>
<evidence type="ECO:0000313" key="2">
    <source>
        <dbReference type="EMBL" id="SVC27399.1"/>
    </source>
</evidence>
<dbReference type="Gene3D" id="3.30.700.10">
    <property type="entry name" value="Glycoprotein, Type 4 Pilin"/>
    <property type="match status" value="1"/>
</dbReference>
<sequence>MKNKTSQSGFTLIELIAVMVILGILAAVIIPRIATLTSGAYESNVRNMYGLIKNEVNAQAMKAAMSGGSAGHLETFPNPGQEAGFLALDYYLQQWVDDYDTDMWSSFASSDGYENRTGASPENVGAVLFMYHPHGKPNADIVWAEGDGTLTPGGGSASLEDFYWIYYAPRTSASGTAKGRERDGYVMAAWTSGPNMATALTFDNDMISNGTTTQAGDDVEITDLTLLVGD</sequence>
<dbReference type="Pfam" id="PF07963">
    <property type="entry name" value="N_methyl"/>
    <property type="match status" value="1"/>
</dbReference>
<dbReference type="NCBIfam" id="TIGR02532">
    <property type="entry name" value="IV_pilin_GFxxxE"/>
    <property type="match status" value="1"/>
</dbReference>
<feature type="transmembrane region" description="Helical" evidence="1">
    <location>
        <begin position="12"/>
        <end position="34"/>
    </location>
</feature>
<dbReference type="AlphaFoldDB" id="A0A382KSY7"/>
<dbReference type="SUPFAM" id="SSF54523">
    <property type="entry name" value="Pili subunits"/>
    <property type="match status" value="1"/>
</dbReference>
<dbReference type="EMBL" id="UINC01082540">
    <property type="protein sequence ID" value="SVC27399.1"/>
    <property type="molecule type" value="Genomic_DNA"/>
</dbReference>
<dbReference type="InterPro" id="IPR012902">
    <property type="entry name" value="N_methyl_site"/>
</dbReference>
<dbReference type="PROSITE" id="PS00409">
    <property type="entry name" value="PROKAR_NTER_METHYL"/>
    <property type="match status" value="1"/>
</dbReference>
<reference evidence="2" key="1">
    <citation type="submission" date="2018-05" db="EMBL/GenBank/DDBJ databases">
        <authorList>
            <person name="Lanie J.A."/>
            <person name="Ng W.-L."/>
            <person name="Kazmierczak K.M."/>
            <person name="Andrzejewski T.M."/>
            <person name="Davidsen T.M."/>
            <person name="Wayne K.J."/>
            <person name="Tettelin H."/>
            <person name="Glass J.I."/>
            <person name="Rusch D."/>
            <person name="Podicherti R."/>
            <person name="Tsui H.-C.T."/>
            <person name="Winkler M.E."/>
        </authorList>
    </citation>
    <scope>NUCLEOTIDE SEQUENCE</scope>
</reference>
<evidence type="ECO:0000256" key="1">
    <source>
        <dbReference type="SAM" id="Phobius"/>
    </source>
</evidence>
<keyword evidence="1" id="KW-0472">Membrane</keyword>
<keyword evidence="1" id="KW-0812">Transmembrane</keyword>
<gene>
    <name evidence="2" type="ORF">METZ01_LOCUS280253</name>
</gene>
<evidence type="ECO:0008006" key="3">
    <source>
        <dbReference type="Google" id="ProtNLM"/>
    </source>
</evidence>